<keyword evidence="3" id="KW-0805">Transcription regulation</keyword>
<dbReference type="SMART" id="SM00530">
    <property type="entry name" value="HTH_XRE"/>
    <property type="match status" value="1"/>
</dbReference>
<evidence type="ECO:0000256" key="1">
    <source>
        <dbReference type="ARBA" id="ARBA00022670"/>
    </source>
</evidence>
<gene>
    <name evidence="7" type="ORF">DYH56_04200</name>
</gene>
<keyword evidence="8" id="KW-1185">Reference proteome</keyword>
<reference evidence="7 8" key="1">
    <citation type="submission" date="2018-08" db="EMBL/GenBank/DDBJ databases">
        <title>Draft genome sequence of Psychrilyobacter sp. strain SD5 isolated from Black Sea water.</title>
        <authorList>
            <person name="Yadav S."/>
            <person name="Villanueva L."/>
            <person name="Damste J.S.S."/>
        </authorList>
    </citation>
    <scope>NUCLEOTIDE SEQUENCE [LARGE SCALE GENOMIC DNA]</scope>
    <source>
        <strain evidence="7 8">SD5</strain>
    </source>
</reference>
<dbReference type="CDD" id="cd06529">
    <property type="entry name" value="S24_LexA-like"/>
    <property type="match status" value="1"/>
</dbReference>
<dbReference type="InterPro" id="IPR010982">
    <property type="entry name" value="Lambda_DNA-bd_dom_sf"/>
</dbReference>
<comment type="caution">
    <text evidence="7">The sequence shown here is derived from an EMBL/GenBank/DDBJ whole genome shotgun (WGS) entry which is preliminary data.</text>
</comment>
<dbReference type="InterPro" id="IPR001387">
    <property type="entry name" value="Cro/C1-type_HTH"/>
</dbReference>
<dbReference type="PROSITE" id="PS00501">
    <property type="entry name" value="SPASE_I_1"/>
    <property type="match status" value="1"/>
</dbReference>
<dbReference type="InterPro" id="IPR039418">
    <property type="entry name" value="LexA-like"/>
</dbReference>
<sequence>MNYNKFLKKKREEVGLSTRGLANKIGVTGSYISMIETGKSKNPPSEKILKKLSEALHMTPSEEKKFFELVDEETLPERVKKKLKALNQIESNLGPSEIEEMINVPVYDSVLAGCNDVFESAPVDYIPLPKSMAEGCVIINVRGDSMEPTLKDGGKVLLKKDVEVEYNELGVFIYEGEALIKRYKCFDGKHFLYSDNPDYPPREVREEDDFKICGKVLWLMAKS</sequence>
<evidence type="ECO:0000256" key="5">
    <source>
        <dbReference type="ARBA" id="ARBA00023163"/>
    </source>
</evidence>
<keyword evidence="4" id="KW-0238">DNA-binding</keyword>
<dbReference type="InterPro" id="IPR015927">
    <property type="entry name" value="Peptidase_S24_S26A/B/C"/>
</dbReference>
<dbReference type="Pfam" id="PF00717">
    <property type="entry name" value="Peptidase_S24"/>
    <property type="match status" value="1"/>
</dbReference>
<dbReference type="CDD" id="cd00093">
    <property type="entry name" value="HTH_XRE"/>
    <property type="match status" value="1"/>
</dbReference>
<dbReference type="Pfam" id="PF01381">
    <property type="entry name" value="HTH_3"/>
    <property type="match status" value="1"/>
</dbReference>
<evidence type="ECO:0000313" key="7">
    <source>
        <dbReference type="EMBL" id="REI42229.1"/>
    </source>
</evidence>
<dbReference type="Gene3D" id="2.10.109.10">
    <property type="entry name" value="Umud Fragment, subunit A"/>
    <property type="match status" value="1"/>
</dbReference>
<dbReference type="Gene3D" id="1.10.260.40">
    <property type="entry name" value="lambda repressor-like DNA-binding domains"/>
    <property type="match status" value="1"/>
</dbReference>
<evidence type="ECO:0000259" key="6">
    <source>
        <dbReference type="PROSITE" id="PS50943"/>
    </source>
</evidence>
<dbReference type="SUPFAM" id="SSF47413">
    <property type="entry name" value="lambda repressor-like DNA-binding domains"/>
    <property type="match status" value="1"/>
</dbReference>
<dbReference type="InterPro" id="IPR036286">
    <property type="entry name" value="LexA/Signal_pep-like_sf"/>
</dbReference>
<dbReference type="Proteomes" id="UP000263486">
    <property type="component" value="Unassembled WGS sequence"/>
</dbReference>
<evidence type="ECO:0000313" key="8">
    <source>
        <dbReference type="Proteomes" id="UP000263486"/>
    </source>
</evidence>
<proteinExistence type="predicted"/>
<evidence type="ECO:0000256" key="3">
    <source>
        <dbReference type="ARBA" id="ARBA00023015"/>
    </source>
</evidence>
<dbReference type="RefSeq" id="WP_114641607.1">
    <property type="nucleotide sequence ID" value="NZ_JAACIO010000005.1"/>
</dbReference>
<dbReference type="InterPro" id="IPR019756">
    <property type="entry name" value="Pept_S26A_signal_pept_1_Ser-AS"/>
</dbReference>
<dbReference type="SUPFAM" id="SSF51306">
    <property type="entry name" value="LexA/Signal peptidase"/>
    <property type="match status" value="1"/>
</dbReference>
<evidence type="ECO:0000256" key="2">
    <source>
        <dbReference type="ARBA" id="ARBA00022801"/>
    </source>
</evidence>
<name>A0ABX9KK45_9FUSO</name>
<protein>
    <submittedName>
        <fullName evidence="7">Helix-turn-helix domain-containing protein</fullName>
    </submittedName>
</protein>
<dbReference type="PANTHER" id="PTHR40661">
    <property type="match status" value="1"/>
</dbReference>
<organism evidence="7 8">
    <name type="scientific">Psychrilyobacter piezotolerans</name>
    <dbReference type="NCBI Taxonomy" id="2293438"/>
    <lineage>
        <taxon>Bacteria</taxon>
        <taxon>Fusobacteriati</taxon>
        <taxon>Fusobacteriota</taxon>
        <taxon>Fusobacteriia</taxon>
        <taxon>Fusobacteriales</taxon>
        <taxon>Fusobacteriaceae</taxon>
        <taxon>Psychrilyobacter</taxon>
    </lineage>
</organism>
<accession>A0ABX9KK45</accession>
<evidence type="ECO:0000256" key="4">
    <source>
        <dbReference type="ARBA" id="ARBA00023125"/>
    </source>
</evidence>
<feature type="domain" description="HTH cro/C1-type" evidence="6">
    <location>
        <begin position="7"/>
        <end position="63"/>
    </location>
</feature>
<dbReference type="PROSITE" id="PS50943">
    <property type="entry name" value="HTH_CROC1"/>
    <property type="match status" value="1"/>
</dbReference>
<keyword evidence="1" id="KW-0645">Protease</keyword>
<keyword evidence="2" id="KW-0378">Hydrolase</keyword>
<dbReference type="EMBL" id="QUAJ01000005">
    <property type="protein sequence ID" value="REI42229.1"/>
    <property type="molecule type" value="Genomic_DNA"/>
</dbReference>
<dbReference type="PANTHER" id="PTHR40661:SF3">
    <property type="entry name" value="FELS-1 PROPHAGE TRANSCRIPTIONAL REGULATOR"/>
    <property type="match status" value="1"/>
</dbReference>
<keyword evidence="5" id="KW-0804">Transcription</keyword>